<proteinExistence type="predicted"/>
<protein>
    <submittedName>
        <fullName evidence="1">Uncharacterized protein</fullName>
    </submittedName>
</protein>
<dbReference type="OrthoDB" id="8456271at2"/>
<dbReference type="eggNOG" id="ENOG502ZBKF">
    <property type="taxonomic scope" value="Bacteria"/>
</dbReference>
<organism evidence="1 2">
    <name type="scientific">Beijerinckia indica subsp. indica (strain ATCC 9039 / DSM 1715 / NCIMB 8712)</name>
    <dbReference type="NCBI Taxonomy" id="395963"/>
    <lineage>
        <taxon>Bacteria</taxon>
        <taxon>Pseudomonadati</taxon>
        <taxon>Pseudomonadota</taxon>
        <taxon>Alphaproteobacteria</taxon>
        <taxon>Hyphomicrobiales</taxon>
        <taxon>Beijerinckiaceae</taxon>
        <taxon>Beijerinckia</taxon>
    </lineage>
</organism>
<accession>B2IBX9</accession>
<evidence type="ECO:0000313" key="1">
    <source>
        <dbReference type="EMBL" id="ACB95237.1"/>
    </source>
</evidence>
<dbReference type="RefSeq" id="WP_012384594.1">
    <property type="nucleotide sequence ID" value="NC_010581.1"/>
</dbReference>
<dbReference type="HOGENOM" id="CLU_1041359_0_0_5"/>
<sequence>MNILRLVLLGLAAVAALLLSWSFLQQALQAPTSIESGRETPPGSSRHLLAEMHATREKLVATISAAPEYAAFFDRLKTLYPADYESFLSNATKRGVVTGETANADRLLSDAVRTLRLSHGILAAKADTEALNRIFTMQLNVMRALAVADEKLCVDFLYGNASSAFFDFSATHRMLVGDMALAGLAAVADGQAQPVERTAPDDNDFALLDKALREKGLNDAEISAVLDGKMSDPPIEPRRMCRAGQIYLETLAAMPEPGRSRIYGLAVELMARS</sequence>
<gene>
    <name evidence="1" type="ordered locus">Bind_1605</name>
</gene>
<dbReference type="Proteomes" id="UP000001695">
    <property type="component" value="Chromosome"/>
</dbReference>
<evidence type="ECO:0000313" key="2">
    <source>
        <dbReference type="Proteomes" id="UP000001695"/>
    </source>
</evidence>
<name>B2IBX9_BEII9</name>
<reference evidence="2" key="1">
    <citation type="submission" date="2008-03" db="EMBL/GenBank/DDBJ databases">
        <title>Complete sequence of chromosome of Beijerinckia indica subsp. indica ATCC 9039.</title>
        <authorList>
            <consortium name="US DOE Joint Genome Institute"/>
            <person name="Copeland A."/>
            <person name="Lucas S."/>
            <person name="Lapidus A."/>
            <person name="Glavina del Rio T."/>
            <person name="Dalin E."/>
            <person name="Tice H."/>
            <person name="Bruce D."/>
            <person name="Goodwin L."/>
            <person name="Pitluck S."/>
            <person name="LaButti K."/>
            <person name="Schmutz J."/>
            <person name="Larimer F."/>
            <person name="Land M."/>
            <person name="Hauser L."/>
            <person name="Kyrpides N."/>
            <person name="Mikhailova N."/>
            <person name="Dunfield P.F."/>
            <person name="Dedysh S.N."/>
            <person name="Liesack W."/>
            <person name="Saw J.H."/>
            <person name="Alam M."/>
            <person name="Chen Y."/>
            <person name="Murrell J.C."/>
            <person name="Richardson P."/>
        </authorList>
    </citation>
    <scope>NUCLEOTIDE SEQUENCE [LARGE SCALE GENOMIC DNA]</scope>
    <source>
        <strain evidence="2">ATCC 9039 / DSM 1715 / NCIMB 8712</strain>
    </source>
</reference>
<keyword evidence="2" id="KW-1185">Reference proteome</keyword>
<reference evidence="1 2" key="2">
    <citation type="journal article" date="2010" name="J. Bacteriol.">
        <title>Complete genome sequence of Beijerinckia indica subsp. indica.</title>
        <authorList>
            <person name="Tamas I."/>
            <person name="Dedysh S.N."/>
            <person name="Liesack W."/>
            <person name="Stott M.B."/>
            <person name="Alam M."/>
            <person name="Murrell J.C."/>
            <person name="Dunfield P.F."/>
        </authorList>
    </citation>
    <scope>NUCLEOTIDE SEQUENCE [LARGE SCALE GENOMIC DNA]</scope>
    <source>
        <strain evidence="2">ATCC 9039 / DSM 1715 / NCIMB 8712</strain>
    </source>
</reference>
<dbReference type="KEGG" id="bid:Bind_1605"/>
<dbReference type="AlphaFoldDB" id="B2IBX9"/>
<dbReference type="EMBL" id="CP001016">
    <property type="protein sequence ID" value="ACB95237.1"/>
    <property type="molecule type" value="Genomic_DNA"/>
</dbReference>